<organism evidence="1">
    <name type="scientific">Arion vulgaris</name>
    <dbReference type="NCBI Taxonomy" id="1028688"/>
    <lineage>
        <taxon>Eukaryota</taxon>
        <taxon>Metazoa</taxon>
        <taxon>Spiralia</taxon>
        <taxon>Lophotrochozoa</taxon>
        <taxon>Mollusca</taxon>
        <taxon>Gastropoda</taxon>
        <taxon>Heterobranchia</taxon>
        <taxon>Euthyneura</taxon>
        <taxon>Panpulmonata</taxon>
        <taxon>Eupulmonata</taxon>
        <taxon>Stylommatophora</taxon>
        <taxon>Helicina</taxon>
        <taxon>Arionoidea</taxon>
        <taxon>Arionidae</taxon>
        <taxon>Arion</taxon>
    </lineage>
</organism>
<dbReference type="InterPro" id="IPR010994">
    <property type="entry name" value="RuvA_2-like"/>
</dbReference>
<protein>
    <recommendedName>
        <fullName evidence="2">Helix-hairpin-helix DNA-binding motif class 1 domain-containing protein</fullName>
    </recommendedName>
</protein>
<dbReference type="PANTHER" id="PTHR21180">
    <property type="entry name" value="ENDONUCLEASE/EXONUCLEASE/PHOSPHATASE FAMILY DOMAIN-CONTAINING PROTEIN 1"/>
    <property type="match status" value="1"/>
</dbReference>
<dbReference type="Gene3D" id="1.10.150.280">
    <property type="entry name" value="AF1531-like domain"/>
    <property type="match status" value="1"/>
</dbReference>
<evidence type="ECO:0000313" key="1">
    <source>
        <dbReference type="EMBL" id="CEK59713.1"/>
    </source>
</evidence>
<name>A0A0B6YTY5_9EUPU</name>
<gene>
    <name evidence="1" type="primary">ORF37198</name>
</gene>
<accession>A0A0B6YTY5</accession>
<evidence type="ECO:0008006" key="2">
    <source>
        <dbReference type="Google" id="ProtNLM"/>
    </source>
</evidence>
<feature type="non-terminal residue" evidence="1">
    <location>
        <position position="103"/>
    </location>
</feature>
<dbReference type="AlphaFoldDB" id="A0A0B6YTY5"/>
<dbReference type="InterPro" id="IPR051675">
    <property type="entry name" value="Endo/Exo/Phosphatase_dom_1"/>
</dbReference>
<dbReference type="PANTHER" id="PTHR21180:SF32">
    <property type="entry name" value="ENDONUCLEASE_EXONUCLEASE_PHOSPHATASE FAMILY DOMAIN-CONTAINING PROTEIN 1"/>
    <property type="match status" value="1"/>
</dbReference>
<sequence length="103" mass="11446">SVKGKQNPSPQRETNSEPASVISINSANIFNLLRVKGIGMTIAKNIVAYREKHGKYKKLDELLKVKGIEVFNLDALRPFLTVEDKHQTLPKLDNAKNGSCVND</sequence>
<dbReference type="SUPFAM" id="SSF47781">
    <property type="entry name" value="RuvA domain 2-like"/>
    <property type="match status" value="1"/>
</dbReference>
<feature type="non-terminal residue" evidence="1">
    <location>
        <position position="1"/>
    </location>
</feature>
<reference evidence="1" key="1">
    <citation type="submission" date="2014-12" db="EMBL/GenBank/DDBJ databases">
        <title>Insight into the proteome of Arion vulgaris.</title>
        <authorList>
            <person name="Aradska J."/>
            <person name="Bulat T."/>
            <person name="Smidak R."/>
            <person name="Sarate P."/>
            <person name="Gangsoo J."/>
            <person name="Sialana F."/>
            <person name="Bilban M."/>
            <person name="Lubec G."/>
        </authorList>
    </citation>
    <scope>NUCLEOTIDE SEQUENCE</scope>
    <source>
        <tissue evidence="1">Skin</tissue>
    </source>
</reference>
<dbReference type="Pfam" id="PF12836">
    <property type="entry name" value="HHH_3"/>
    <property type="match status" value="1"/>
</dbReference>
<proteinExistence type="predicted"/>
<dbReference type="EMBL" id="HACG01012848">
    <property type="protein sequence ID" value="CEK59713.1"/>
    <property type="molecule type" value="Transcribed_RNA"/>
</dbReference>